<dbReference type="EMBL" id="JH767147">
    <property type="protein sequence ID" value="EQC36639.1"/>
    <property type="molecule type" value="Genomic_DNA"/>
</dbReference>
<evidence type="ECO:0000313" key="2">
    <source>
        <dbReference type="EMBL" id="EQC36639.1"/>
    </source>
</evidence>
<dbReference type="PANTHER" id="PTHR22911">
    <property type="entry name" value="ACYL-MALONYL CONDENSING ENZYME-RELATED"/>
    <property type="match status" value="1"/>
</dbReference>
<dbReference type="RefSeq" id="XP_008610060.1">
    <property type="nucleotide sequence ID" value="XM_008611838.1"/>
</dbReference>
<organism evidence="2 3">
    <name type="scientific">Saprolegnia diclina (strain VS20)</name>
    <dbReference type="NCBI Taxonomy" id="1156394"/>
    <lineage>
        <taxon>Eukaryota</taxon>
        <taxon>Sar</taxon>
        <taxon>Stramenopiles</taxon>
        <taxon>Oomycota</taxon>
        <taxon>Saprolegniomycetes</taxon>
        <taxon>Saprolegniales</taxon>
        <taxon>Saprolegniaceae</taxon>
        <taxon>Saprolegnia</taxon>
    </lineage>
</organism>
<gene>
    <name evidence="2" type="ORF">SDRG_06077</name>
</gene>
<dbReference type="VEuPathDB" id="FungiDB:SDRG_06077"/>
<dbReference type="PANTHER" id="PTHR22911:SF79">
    <property type="entry name" value="MOBA-LIKE NTP TRANSFERASE DOMAIN-CONTAINING PROTEIN"/>
    <property type="match status" value="1"/>
</dbReference>
<feature type="transmembrane region" description="Helical" evidence="1">
    <location>
        <begin position="220"/>
        <end position="236"/>
    </location>
</feature>
<evidence type="ECO:0000313" key="3">
    <source>
        <dbReference type="Proteomes" id="UP000030762"/>
    </source>
</evidence>
<feature type="transmembrane region" description="Helical" evidence="1">
    <location>
        <begin position="348"/>
        <end position="366"/>
    </location>
</feature>
<proteinExistence type="predicted"/>
<dbReference type="OrthoDB" id="71325at2759"/>
<feature type="transmembrane region" description="Helical" evidence="1">
    <location>
        <begin position="129"/>
        <end position="152"/>
    </location>
</feature>
<keyword evidence="1" id="KW-1133">Transmembrane helix</keyword>
<dbReference type="SUPFAM" id="SSF103481">
    <property type="entry name" value="Multidrug resistance efflux transporter EmrE"/>
    <property type="match status" value="1"/>
</dbReference>
<feature type="transmembrane region" description="Helical" evidence="1">
    <location>
        <begin position="291"/>
        <end position="311"/>
    </location>
</feature>
<dbReference type="GeneID" id="19946804"/>
<dbReference type="OMA" id="CTGAPLE"/>
<feature type="transmembrane region" description="Helical" evidence="1">
    <location>
        <begin position="66"/>
        <end position="87"/>
    </location>
</feature>
<keyword evidence="3" id="KW-1185">Reference proteome</keyword>
<keyword evidence="1" id="KW-0812">Transmembrane</keyword>
<dbReference type="InParanoid" id="T0QFC7"/>
<dbReference type="AlphaFoldDB" id="T0QFC7"/>
<keyword evidence="1" id="KW-0472">Membrane</keyword>
<evidence type="ECO:0000256" key="1">
    <source>
        <dbReference type="SAM" id="Phobius"/>
    </source>
</evidence>
<reference evidence="2 3" key="1">
    <citation type="submission" date="2012-04" db="EMBL/GenBank/DDBJ databases">
        <title>The Genome Sequence of Saprolegnia declina VS20.</title>
        <authorList>
            <consortium name="The Broad Institute Genome Sequencing Platform"/>
            <person name="Russ C."/>
            <person name="Nusbaum C."/>
            <person name="Tyler B."/>
            <person name="van West P."/>
            <person name="Dieguez-Uribeondo J."/>
            <person name="de Bruijn I."/>
            <person name="Tripathy S."/>
            <person name="Jiang R."/>
            <person name="Young S.K."/>
            <person name="Zeng Q."/>
            <person name="Gargeya S."/>
            <person name="Fitzgerald M."/>
            <person name="Haas B."/>
            <person name="Abouelleil A."/>
            <person name="Alvarado L."/>
            <person name="Arachchi H.M."/>
            <person name="Berlin A."/>
            <person name="Chapman S.B."/>
            <person name="Goldberg J."/>
            <person name="Griggs A."/>
            <person name="Gujja S."/>
            <person name="Hansen M."/>
            <person name="Howarth C."/>
            <person name="Imamovic A."/>
            <person name="Larimer J."/>
            <person name="McCowen C."/>
            <person name="Montmayeur A."/>
            <person name="Murphy C."/>
            <person name="Neiman D."/>
            <person name="Pearson M."/>
            <person name="Priest M."/>
            <person name="Roberts A."/>
            <person name="Saif S."/>
            <person name="Shea T."/>
            <person name="Sisk P."/>
            <person name="Sykes S."/>
            <person name="Wortman J."/>
            <person name="Nusbaum C."/>
            <person name="Birren B."/>
        </authorList>
    </citation>
    <scope>NUCLEOTIDE SEQUENCE [LARGE SCALE GENOMIC DNA]</scope>
    <source>
        <strain evidence="2 3">VS20</strain>
    </source>
</reference>
<feature type="transmembrane region" description="Helical" evidence="1">
    <location>
        <begin position="248"/>
        <end position="271"/>
    </location>
</feature>
<feature type="transmembrane region" description="Helical" evidence="1">
    <location>
        <begin position="99"/>
        <end position="117"/>
    </location>
</feature>
<dbReference type="GO" id="GO:0016020">
    <property type="term" value="C:membrane"/>
    <property type="evidence" value="ECO:0007669"/>
    <property type="project" value="TreeGrafter"/>
</dbReference>
<name>T0QFC7_SAPDV</name>
<protein>
    <recommendedName>
        <fullName evidence="4">EamA domain-containing protein</fullName>
    </recommendedName>
</protein>
<dbReference type="Proteomes" id="UP000030762">
    <property type="component" value="Unassembled WGS sequence"/>
</dbReference>
<accession>T0QFC7</accession>
<dbReference type="InterPro" id="IPR037185">
    <property type="entry name" value="EmrE-like"/>
</dbReference>
<evidence type="ECO:0008006" key="4">
    <source>
        <dbReference type="Google" id="ProtNLM"/>
    </source>
</evidence>
<sequence>MTTPRTPTESSGLLRSLSKSNVFEETSRVLRSISRSNAFEEDPATLTTALYASATITEIHTSPLQAWLGTLILAASLFTVSSVGIALDLQTGVTPLLKLFWRMTATAFFMGLFAYARGCSFKLPTTIDVVSMAFAGIGYVIFLGTFICALDMTSVSHAYIFNNCHSLLLVFGKLLFRQPVTGAQLTGTLIGLVGGIVTTLDFHPSDPNAPITLPSMEGDFVAFVGAIGGVLYLTQAERLRPNVDLMVFMYYLDLIGAGILLTLLVCTGAPLEFSMDPAVGLYGWMTPVANRLPVALYIVFVCDFIGTMGYVRGLYYFEPIVISMVMLLEPIIATVIGILAHVEAIPGLLTLGGGLLVLAGTALVILSSPTKANNADDIEKARLTPPKRCISNSVATIQV</sequence>
<feature type="transmembrane region" description="Helical" evidence="1">
    <location>
        <begin position="320"/>
        <end position="342"/>
    </location>
</feature>